<keyword evidence="2" id="KW-1185">Reference proteome</keyword>
<dbReference type="Proteomes" id="UP000267096">
    <property type="component" value="Unassembled WGS sequence"/>
</dbReference>
<sequence length="85" mass="9691">MVGVQLLVHREDVENARSWKFGVTGPVHEIIREAPDRYAAFIGEPTIQFVESDLFASEMDQWAVPVPAEVSKTLWYFHSLSVTEE</sequence>
<organism evidence="3">
    <name type="scientific">Anisakis simplex</name>
    <name type="common">Herring worm</name>
    <dbReference type="NCBI Taxonomy" id="6269"/>
    <lineage>
        <taxon>Eukaryota</taxon>
        <taxon>Metazoa</taxon>
        <taxon>Ecdysozoa</taxon>
        <taxon>Nematoda</taxon>
        <taxon>Chromadorea</taxon>
        <taxon>Rhabditida</taxon>
        <taxon>Spirurina</taxon>
        <taxon>Ascaridomorpha</taxon>
        <taxon>Ascaridoidea</taxon>
        <taxon>Anisakidae</taxon>
        <taxon>Anisakis</taxon>
        <taxon>Anisakis simplex complex</taxon>
    </lineage>
</organism>
<evidence type="ECO:0000313" key="2">
    <source>
        <dbReference type="Proteomes" id="UP000267096"/>
    </source>
</evidence>
<dbReference type="AlphaFoldDB" id="A0A0M3JJG4"/>
<evidence type="ECO:0000313" key="3">
    <source>
        <dbReference type="WBParaSite" id="ASIM_0000778401-mRNA-1"/>
    </source>
</evidence>
<dbReference type="EMBL" id="UYRR01018515">
    <property type="protein sequence ID" value="VDK29456.1"/>
    <property type="molecule type" value="Genomic_DNA"/>
</dbReference>
<dbReference type="WBParaSite" id="ASIM_0000778401-mRNA-1">
    <property type="protein sequence ID" value="ASIM_0000778401-mRNA-1"/>
    <property type="gene ID" value="ASIM_0000778401"/>
</dbReference>
<accession>A0A0M3JJG4</accession>
<proteinExistence type="predicted"/>
<name>A0A0M3JJG4_ANISI</name>
<reference evidence="1 2" key="2">
    <citation type="submission" date="2018-11" db="EMBL/GenBank/DDBJ databases">
        <authorList>
            <consortium name="Pathogen Informatics"/>
        </authorList>
    </citation>
    <scope>NUCLEOTIDE SEQUENCE [LARGE SCALE GENOMIC DNA]</scope>
</reference>
<protein>
    <submittedName>
        <fullName evidence="3">Extradiol dioxygenase</fullName>
    </submittedName>
</protein>
<evidence type="ECO:0000313" key="1">
    <source>
        <dbReference type="EMBL" id="VDK29456.1"/>
    </source>
</evidence>
<gene>
    <name evidence="1" type="ORF">ASIM_LOCUS7551</name>
</gene>
<reference evidence="3" key="1">
    <citation type="submission" date="2017-02" db="UniProtKB">
        <authorList>
            <consortium name="WormBaseParasite"/>
        </authorList>
    </citation>
    <scope>IDENTIFICATION</scope>
</reference>